<comment type="caution">
    <text evidence="1">The sequence shown here is derived from an EMBL/GenBank/DDBJ whole genome shotgun (WGS) entry which is preliminary data.</text>
</comment>
<dbReference type="EMBL" id="DVHH01000123">
    <property type="protein sequence ID" value="HIR54919.1"/>
    <property type="molecule type" value="Genomic_DNA"/>
</dbReference>
<name>A0A9D1DLE3_9FIRM</name>
<evidence type="ECO:0000313" key="1">
    <source>
        <dbReference type="EMBL" id="HIR54919.1"/>
    </source>
</evidence>
<dbReference type="Proteomes" id="UP000824238">
    <property type="component" value="Unassembled WGS sequence"/>
</dbReference>
<reference evidence="1" key="1">
    <citation type="submission" date="2020-10" db="EMBL/GenBank/DDBJ databases">
        <authorList>
            <person name="Gilroy R."/>
        </authorList>
    </citation>
    <scope>NUCLEOTIDE SEQUENCE</scope>
    <source>
        <strain evidence="1">ChiGjej3B3-7149</strain>
    </source>
</reference>
<evidence type="ECO:0000313" key="2">
    <source>
        <dbReference type="Proteomes" id="UP000824238"/>
    </source>
</evidence>
<proteinExistence type="predicted"/>
<dbReference type="AlphaFoldDB" id="A0A9D1DLE3"/>
<organism evidence="1 2">
    <name type="scientific">Candidatus Scatomorpha intestinigallinarum</name>
    <dbReference type="NCBI Taxonomy" id="2840923"/>
    <lineage>
        <taxon>Bacteria</taxon>
        <taxon>Bacillati</taxon>
        <taxon>Bacillota</taxon>
        <taxon>Clostridia</taxon>
        <taxon>Eubacteriales</taxon>
        <taxon>Candidatus Scatomorpha</taxon>
    </lineage>
</organism>
<protein>
    <submittedName>
        <fullName evidence="1">PepSY domain-containing protein</fullName>
    </submittedName>
</protein>
<dbReference type="Gene3D" id="3.10.450.40">
    <property type="match status" value="1"/>
</dbReference>
<reference evidence="1" key="2">
    <citation type="journal article" date="2021" name="PeerJ">
        <title>Extensive microbial diversity within the chicken gut microbiome revealed by metagenomics and culture.</title>
        <authorList>
            <person name="Gilroy R."/>
            <person name="Ravi A."/>
            <person name="Getino M."/>
            <person name="Pursley I."/>
            <person name="Horton D.L."/>
            <person name="Alikhan N.F."/>
            <person name="Baker D."/>
            <person name="Gharbi K."/>
            <person name="Hall N."/>
            <person name="Watson M."/>
            <person name="Adriaenssens E.M."/>
            <person name="Foster-Nyarko E."/>
            <person name="Jarju S."/>
            <person name="Secka A."/>
            <person name="Antonio M."/>
            <person name="Oren A."/>
            <person name="Chaudhuri R.R."/>
            <person name="La Ragione R."/>
            <person name="Hildebrand F."/>
            <person name="Pallen M.J."/>
        </authorList>
    </citation>
    <scope>NUCLEOTIDE SEQUENCE</scope>
    <source>
        <strain evidence="1">ChiGjej3B3-7149</strain>
    </source>
</reference>
<sequence length="91" mass="10357">MKKNILYISPMQARALALEAANVRSARFDSQKLLEGGSLYELEFTTEEMHYCCYIDAASGEALGLDYFPVPVESYPSYFEERRCERQSVSA</sequence>
<accession>A0A9D1DLE3</accession>
<gene>
    <name evidence="1" type="ORF">IAD36_04885</name>
</gene>